<keyword evidence="2" id="KW-1185">Reference proteome</keyword>
<evidence type="ECO:0000313" key="1">
    <source>
        <dbReference type="EMBL" id="SFH91935.1"/>
    </source>
</evidence>
<reference evidence="1 2" key="1">
    <citation type="submission" date="2016-10" db="EMBL/GenBank/DDBJ databases">
        <authorList>
            <person name="de Groot N.N."/>
        </authorList>
    </citation>
    <scope>NUCLEOTIDE SEQUENCE [LARGE SCALE GENOMIC DNA]</scope>
    <source>
        <strain evidence="1 2">CGMCC 1.11030</strain>
    </source>
</reference>
<evidence type="ECO:0000313" key="2">
    <source>
        <dbReference type="Proteomes" id="UP000199377"/>
    </source>
</evidence>
<dbReference type="InterPro" id="IPR027417">
    <property type="entry name" value="P-loop_NTPase"/>
</dbReference>
<dbReference type="AlphaFoldDB" id="A0A1I3DZ17"/>
<dbReference type="Proteomes" id="UP000199377">
    <property type="component" value="Unassembled WGS sequence"/>
</dbReference>
<dbReference type="OrthoDB" id="981509at2"/>
<dbReference type="RefSeq" id="WP_092858896.1">
    <property type="nucleotide sequence ID" value="NZ_FOQH01000003.1"/>
</dbReference>
<evidence type="ECO:0008006" key="3">
    <source>
        <dbReference type="Google" id="ProtNLM"/>
    </source>
</evidence>
<gene>
    <name evidence="1" type="ORF">SAMN05216258_10391</name>
</gene>
<protein>
    <recommendedName>
        <fullName evidence="3">Sulfotransferase family protein</fullName>
    </recommendedName>
</protein>
<dbReference type="EMBL" id="FOQH01000003">
    <property type="protein sequence ID" value="SFH91935.1"/>
    <property type="molecule type" value="Genomic_DNA"/>
</dbReference>
<proteinExistence type="predicted"/>
<accession>A0A1I3DZ17</accession>
<dbReference type="STRING" id="1114924.SAMN05216258_10391"/>
<sequence>MPFARAARTALRDAAREATFVTDRLAGGYANRLWLLGDGRSGTTWASSLINSTRRYRELFEPVHPTLQPRFRFLPIAAYARPGEPWPELEAALGEVFSGRVRGPRLNLGAAWGGFRRDLLVKDVFANLIAAWAAPRFAPLVPVLLIRHPLATALSKLSADYQWIRRPTLFLEDPRLIEDHLHDVADLLRRVEARGDPLLNHVAVWAIVNAVPLRQFAPGQAHVLFYEDCLVDPVGEMRALHRKLGHGEDWWRIRPDVLDRPSASSRASDVGARRRSPYGAWKAQVSPEQLAAADEILAAFGLSDLYDPEGKPRREALAAFPAGGG</sequence>
<organism evidence="1 2">
    <name type="scientific">Albimonas pacifica</name>
    <dbReference type="NCBI Taxonomy" id="1114924"/>
    <lineage>
        <taxon>Bacteria</taxon>
        <taxon>Pseudomonadati</taxon>
        <taxon>Pseudomonadota</taxon>
        <taxon>Alphaproteobacteria</taxon>
        <taxon>Rhodobacterales</taxon>
        <taxon>Paracoccaceae</taxon>
        <taxon>Albimonas</taxon>
    </lineage>
</organism>
<dbReference type="Gene3D" id="3.40.50.300">
    <property type="entry name" value="P-loop containing nucleotide triphosphate hydrolases"/>
    <property type="match status" value="1"/>
</dbReference>
<dbReference type="SUPFAM" id="SSF52540">
    <property type="entry name" value="P-loop containing nucleoside triphosphate hydrolases"/>
    <property type="match status" value="1"/>
</dbReference>
<name>A0A1I3DZ17_9RHOB</name>